<dbReference type="Pfam" id="PF04773">
    <property type="entry name" value="FecR"/>
    <property type="match status" value="1"/>
</dbReference>
<evidence type="ECO:0000259" key="2">
    <source>
        <dbReference type="Pfam" id="PF16220"/>
    </source>
</evidence>
<feature type="domain" description="FecR protein" evidence="1">
    <location>
        <begin position="113"/>
        <end position="207"/>
    </location>
</feature>
<comment type="caution">
    <text evidence="3">The sequence shown here is derived from an EMBL/GenBank/DDBJ whole genome shotgun (WGS) entry which is preliminary data.</text>
</comment>
<evidence type="ECO:0000313" key="4">
    <source>
        <dbReference type="Proteomes" id="UP001617669"/>
    </source>
</evidence>
<feature type="domain" description="FecR N-terminal" evidence="2">
    <location>
        <begin position="14"/>
        <end position="56"/>
    </location>
</feature>
<dbReference type="Gene3D" id="3.55.50.30">
    <property type="match status" value="1"/>
</dbReference>
<name>A0ABW8GP70_9PROT</name>
<organism evidence="3 4">
    <name type="scientific">Methylobacillus methanolivorans</name>
    <dbReference type="NCBI Taxonomy" id="1848927"/>
    <lineage>
        <taxon>Bacteria</taxon>
        <taxon>Pseudomonadati</taxon>
        <taxon>Pseudomonadota</taxon>
        <taxon>Betaproteobacteria</taxon>
        <taxon>Nitrosomonadales</taxon>
        <taxon>Methylophilaceae</taxon>
        <taxon>Methylobacillus</taxon>
    </lineage>
</organism>
<dbReference type="InterPro" id="IPR032623">
    <property type="entry name" value="FecR_N"/>
</dbReference>
<evidence type="ECO:0000313" key="3">
    <source>
        <dbReference type="EMBL" id="MFJ5447064.1"/>
    </source>
</evidence>
<dbReference type="Proteomes" id="UP001617669">
    <property type="component" value="Unassembled WGS sequence"/>
</dbReference>
<protein>
    <submittedName>
        <fullName evidence="3">FecR domain-containing protein</fullName>
    </submittedName>
</protein>
<dbReference type="RefSeq" id="WP_400883518.1">
    <property type="nucleotide sequence ID" value="NZ_JBIWXY010000003.1"/>
</dbReference>
<keyword evidence="4" id="KW-1185">Reference proteome</keyword>
<dbReference type="Gene3D" id="2.60.120.1440">
    <property type="match status" value="1"/>
</dbReference>
<sequence length="345" mass="38002">MSHPDSPVSRRVLDQAIDWQVRMSSGESTERDAIALEFWLSAHPDHARAWQQLVRLDASLAPAESQPVRHVLTQLLKARKAKRIAGSLGAVLAIASAAALYGQYQPWSGWFADYHTATGERQLVVLPDNTMIRLNTRTAIDIEEDAQQRTIILRDGEIEVETGHGTIENLSLMVATESGSLRPLGTRFVVRKLSEGTTLLSVTQAAVAVRPASCSIRANEACSAEVVVREAQSIVLHPEVFSQPLASPPFIDAWKDGMLVVENTTLEDVVAELARYRVGIIRVHPDVAALRITGTFPIDDIDYSIAAITQTLPVRVTNIAGLWRNLTHLKDIGFAQKREQNVNEK</sequence>
<dbReference type="PANTHER" id="PTHR30273:SF2">
    <property type="entry name" value="PROTEIN FECR"/>
    <property type="match status" value="1"/>
</dbReference>
<dbReference type="InterPro" id="IPR012373">
    <property type="entry name" value="Ferrdict_sens_TM"/>
</dbReference>
<evidence type="ECO:0000259" key="1">
    <source>
        <dbReference type="Pfam" id="PF04773"/>
    </source>
</evidence>
<dbReference type="PANTHER" id="PTHR30273">
    <property type="entry name" value="PERIPLASMIC SIGNAL SENSOR AND SIGMA FACTOR ACTIVATOR FECR-RELATED"/>
    <property type="match status" value="1"/>
</dbReference>
<reference evidence="3 4" key="1">
    <citation type="submission" date="2024-11" db="EMBL/GenBank/DDBJ databases">
        <authorList>
            <person name="Kaparullina E.N."/>
            <person name="Delegan Y.A."/>
            <person name="Doronina N.V."/>
        </authorList>
    </citation>
    <scope>NUCLEOTIDE SEQUENCE [LARGE SCALE GENOMIC DNA]</scope>
    <source>
        <strain evidence="3 4">7sh_L</strain>
    </source>
</reference>
<gene>
    <name evidence="3" type="ORF">ACIKP9_12555</name>
</gene>
<dbReference type="Pfam" id="PF16220">
    <property type="entry name" value="DUF4880"/>
    <property type="match status" value="1"/>
</dbReference>
<proteinExistence type="predicted"/>
<dbReference type="PIRSF" id="PIRSF018266">
    <property type="entry name" value="FecR"/>
    <property type="match status" value="1"/>
</dbReference>
<dbReference type="InterPro" id="IPR006860">
    <property type="entry name" value="FecR"/>
</dbReference>
<accession>A0ABW8GP70</accession>
<dbReference type="EMBL" id="JBIWXY010000003">
    <property type="protein sequence ID" value="MFJ5447064.1"/>
    <property type="molecule type" value="Genomic_DNA"/>
</dbReference>